<proteinExistence type="predicted"/>
<dbReference type="EMBL" id="LGLV01000021">
    <property type="protein sequence ID" value="OBZ92309.1"/>
    <property type="molecule type" value="Genomic_DNA"/>
</dbReference>
<accession>A0A1C7NTJ1</accession>
<name>A0A1C7NTJ1_9HYPH</name>
<comment type="caution">
    <text evidence="2">The sequence shown here is derived from an EMBL/GenBank/DDBJ whole genome shotgun (WGS) entry which is preliminary data.</text>
</comment>
<gene>
    <name evidence="2" type="ORF">ADU59_27850</name>
</gene>
<dbReference type="SUPFAM" id="SSF52091">
    <property type="entry name" value="SpoIIaa-like"/>
    <property type="match status" value="1"/>
</dbReference>
<evidence type="ECO:0000259" key="1">
    <source>
        <dbReference type="PROSITE" id="PS50801"/>
    </source>
</evidence>
<dbReference type="Proteomes" id="UP000093111">
    <property type="component" value="Unassembled WGS sequence"/>
</dbReference>
<evidence type="ECO:0000313" key="2">
    <source>
        <dbReference type="EMBL" id="OBZ92309.1"/>
    </source>
</evidence>
<evidence type="ECO:0000313" key="3">
    <source>
        <dbReference type="Proteomes" id="UP000093111"/>
    </source>
</evidence>
<keyword evidence="3" id="KW-1185">Reference proteome</keyword>
<reference evidence="2 3" key="1">
    <citation type="journal article" date="2016" name="Syst. Appl. Microbiol.">
        <title>Pararhizobium polonicum sp. nov. isolated from tumors on stone fruit rootstocks.</title>
        <authorList>
            <person name="Pulawska J."/>
            <person name="Kuzmanovic N."/>
            <person name="Willems A."/>
            <person name="Pothier J.F."/>
        </authorList>
    </citation>
    <scope>NUCLEOTIDE SEQUENCE [LARGE SCALE GENOMIC DNA]</scope>
    <source>
        <strain evidence="2 3">F5.1</strain>
    </source>
</reference>
<dbReference type="InterPro" id="IPR036513">
    <property type="entry name" value="STAS_dom_sf"/>
</dbReference>
<dbReference type="PROSITE" id="PS50801">
    <property type="entry name" value="STAS"/>
    <property type="match status" value="1"/>
</dbReference>
<dbReference type="STRING" id="1612624.ADU59_27850"/>
<dbReference type="Gene3D" id="3.30.750.24">
    <property type="entry name" value="STAS domain"/>
    <property type="match status" value="1"/>
</dbReference>
<organism evidence="2 3">
    <name type="scientific">Pararhizobium polonicum</name>
    <dbReference type="NCBI Taxonomy" id="1612624"/>
    <lineage>
        <taxon>Bacteria</taxon>
        <taxon>Pseudomonadati</taxon>
        <taxon>Pseudomonadota</taxon>
        <taxon>Alphaproteobacteria</taxon>
        <taxon>Hyphomicrobiales</taxon>
        <taxon>Rhizobiaceae</taxon>
        <taxon>Rhizobium/Agrobacterium group</taxon>
        <taxon>Pararhizobium</taxon>
    </lineage>
</organism>
<dbReference type="RefSeq" id="WP_068958815.1">
    <property type="nucleotide sequence ID" value="NZ_LGLV01000021.1"/>
</dbReference>
<dbReference type="InterPro" id="IPR002645">
    <property type="entry name" value="STAS_dom"/>
</dbReference>
<protein>
    <recommendedName>
        <fullName evidence="1">STAS domain-containing protein</fullName>
    </recommendedName>
</protein>
<feature type="domain" description="STAS" evidence="1">
    <location>
        <begin position="10"/>
        <end position="109"/>
    </location>
</feature>
<sequence length="109" mass="12251">MDTIFHEYDLIDLPGKLNIRNINNVHDVIYQKLKSGKSILISVPKNAEADLSFVQIIESARIQAKSSGIHILMSNPAEGSVLDVLERGGFKESFSAEDKKFWLHQEAIQ</sequence>
<dbReference type="AlphaFoldDB" id="A0A1C7NTJ1"/>
<dbReference type="OrthoDB" id="7576888at2"/>